<dbReference type="STRING" id="61424.A0A2T9Z3B2"/>
<accession>A0A2T9Z3B2</accession>
<dbReference type="InterPro" id="IPR005645">
    <property type="entry name" value="FSH-like_dom"/>
</dbReference>
<protein>
    <recommendedName>
        <fullName evidence="2">Serine hydrolase domain-containing protein</fullName>
    </recommendedName>
</protein>
<gene>
    <name evidence="3" type="ORF">BB559_001086</name>
</gene>
<reference evidence="3 4" key="1">
    <citation type="journal article" date="2018" name="MBio">
        <title>Comparative Genomics Reveals the Core Gene Toolbox for the Fungus-Insect Symbiosis.</title>
        <authorList>
            <person name="Wang Y."/>
            <person name="Stata M."/>
            <person name="Wang W."/>
            <person name="Stajich J.E."/>
            <person name="White M.M."/>
            <person name="Moncalvo J.M."/>
        </authorList>
    </citation>
    <scope>NUCLEOTIDE SEQUENCE [LARGE SCALE GENOMIC DNA]</scope>
    <source>
        <strain evidence="3 4">AUS-77-4</strain>
    </source>
</reference>
<evidence type="ECO:0000256" key="1">
    <source>
        <dbReference type="ARBA" id="ARBA00022801"/>
    </source>
</evidence>
<evidence type="ECO:0000313" key="4">
    <source>
        <dbReference type="Proteomes" id="UP000245699"/>
    </source>
</evidence>
<dbReference type="PANTHER" id="PTHR48070:SF6">
    <property type="entry name" value="ESTERASE OVCA2"/>
    <property type="match status" value="1"/>
</dbReference>
<sequence>MRVLYLHGFSQNKYKFKIKTRAINSCFSPEDELVFLDAPIEINSNEDHVFTNYPKTHTEVYPGNEETSRAWWIYESRSNGIIEGFENTMKYLEYMVEKLGPFDGVVGFSQGAILGSILCSILESEDRIEYKFSNQPPLKFAVMIGGTKPITPSLQKYFEKKKKTKSLHIIGKWDTVASNERSLMLADSFFDSKIAYHQGAHIVPLSGAILKECSNLIETIKTLA</sequence>
<dbReference type="Gene3D" id="3.40.50.1820">
    <property type="entry name" value="alpha/beta hydrolase"/>
    <property type="match status" value="1"/>
</dbReference>
<dbReference type="OrthoDB" id="5582056at2759"/>
<evidence type="ECO:0000259" key="2">
    <source>
        <dbReference type="Pfam" id="PF03959"/>
    </source>
</evidence>
<dbReference type="InterPro" id="IPR050593">
    <property type="entry name" value="LovG"/>
</dbReference>
<dbReference type="GO" id="GO:0005634">
    <property type="term" value="C:nucleus"/>
    <property type="evidence" value="ECO:0007669"/>
    <property type="project" value="TreeGrafter"/>
</dbReference>
<evidence type="ECO:0000313" key="3">
    <source>
        <dbReference type="EMBL" id="PVU99026.1"/>
    </source>
</evidence>
<organism evidence="3 4">
    <name type="scientific">Furculomyces boomerangus</name>
    <dbReference type="NCBI Taxonomy" id="61424"/>
    <lineage>
        <taxon>Eukaryota</taxon>
        <taxon>Fungi</taxon>
        <taxon>Fungi incertae sedis</taxon>
        <taxon>Zoopagomycota</taxon>
        <taxon>Kickxellomycotina</taxon>
        <taxon>Harpellomycetes</taxon>
        <taxon>Harpellales</taxon>
        <taxon>Harpellaceae</taxon>
        <taxon>Furculomyces</taxon>
    </lineage>
</organism>
<keyword evidence="1" id="KW-0378">Hydrolase</keyword>
<keyword evidence="4" id="KW-1185">Reference proteome</keyword>
<dbReference type="Proteomes" id="UP000245699">
    <property type="component" value="Unassembled WGS sequence"/>
</dbReference>
<dbReference type="Pfam" id="PF03959">
    <property type="entry name" value="FSH1"/>
    <property type="match status" value="1"/>
</dbReference>
<dbReference type="AlphaFoldDB" id="A0A2T9Z3B2"/>
<comment type="caution">
    <text evidence="3">The sequence shown here is derived from an EMBL/GenBank/DDBJ whole genome shotgun (WGS) entry which is preliminary data.</text>
</comment>
<dbReference type="GO" id="GO:0016787">
    <property type="term" value="F:hydrolase activity"/>
    <property type="evidence" value="ECO:0007669"/>
    <property type="project" value="UniProtKB-KW"/>
</dbReference>
<dbReference type="EMBL" id="MBFT01000057">
    <property type="protein sequence ID" value="PVU99026.1"/>
    <property type="molecule type" value="Genomic_DNA"/>
</dbReference>
<dbReference type="PANTHER" id="PTHR48070">
    <property type="entry name" value="ESTERASE OVCA2"/>
    <property type="match status" value="1"/>
</dbReference>
<feature type="domain" description="Serine hydrolase" evidence="2">
    <location>
        <begin position="2"/>
        <end position="207"/>
    </location>
</feature>
<name>A0A2T9Z3B2_9FUNG</name>
<dbReference type="SUPFAM" id="SSF53474">
    <property type="entry name" value="alpha/beta-Hydrolases"/>
    <property type="match status" value="1"/>
</dbReference>
<proteinExistence type="predicted"/>
<dbReference type="GO" id="GO:0005737">
    <property type="term" value="C:cytoplasm"/>
    <property type="evidence" value="ECO:0007669"/>
    <property type="project" value="TreeGrafter"/>
</dbReference>
<dbReference type="InterPro" id="IPR029058">
    <property type="entry name" value="AB_hydrolase_fold"/>
</dbReference>